<feature type="transmembrane region" description="Helical" evidence="2">
    <location>
        <begin position="249"/>
        <end position="266"/>
    </location>
</feature>
<reference evidence="3 4" key="1">
    <citation type="journal article" date="2019" name="Genome Biol. Evol.">
        <title>Insights into the evolution of the New World diploid cottons (Gossypium, subgenus Houzingenia) based on genome sequencing.</title>
        <authorList>
            <person name="Grover C.E."/>
            <person name="Arick M.A. 2nd"/>
            <person name="Thrash A."/>
            <person name="Conover J.L."/>
            <person name="Sanders W.S."/>
            <person name="Peterson D.G."/>
            <person name="Frelichowski J.E."/>
            <person name="Scheffler J.A."/>
            <person name="Scheffler B.E."/>
            <person name="Wendel J.F."/>
        </authorList>
    </citation>
    <scope>NUCLEOTIDE SEQUENCE [LARGE SCALE GENOMIC DNA]</scope>
    <source>
        <strain evidence="3">185</strain>
        <tissue evidence="3">Leaf</tissue>
    </source>
</reference>
<evidence type="ECO:0000256" key="1">
    <source>
        <dbReference type="SAM" id="MobiDB-lite"/>
    </source>
</evidence>
<dbReference type="PANTHER" id="PTHR36757:SF1">
    <property type="entry name" value="GENOME ASSEMBLY, CHROMOSOME: A04"/>
    <property type="match status" value="1"/>
</dbReference>
<keyword evidence="2" id="KW-0472">Membrane</keyword>
<feature type="transmembrane region" description="Helical" evidence="2">
    <location>
        <begin position="224"/>
        <end position="242"/>
    </location>
</feature>
<feature type="region of interest" description="Disordered" evidence="1">
    <location>
        <begin position="130"/>
        <end position="167"/>
    </location>
</feature>
<evidence type="ECO:0000313" key="3">
    <source>
        <dbReference type="EMBL" id="MBA0684174.1"/>
    </source>
</evidence>
<dbReference type="PANTHER" id="PTHR36757">
    <property type="entry name" value="BNAANNG22500D PROTEIN"/>
    <property type="match status" value="1"/>
</dbReference>
<dbReference type="Proteomes" id="UP000593577">
    <property type="component" value="Unassembled WGS sequence"/>
</dbReference>
<evidence type="ECO:0000256" key="2">
    <source>
        <dbReference type="SAM" id="Phobius"/>
    </source>
</evidence>
<dbReference type="AlphaFoldDB" id="A0A7J8XB65"/>
<feature type="compositionally biased region" description="Low complexity" evidence="1">
    <location>
        <begin position="158"/>
        <end position="167"/>
    </location>
</feature>
<dbReference type="EMBL" id="JABFAA010000006">
    <property type="protein sequence ID" value="MBA0684174.1"/>
    <property type="molecule type" value="Genomic_DNA"/>
</dbReference>
<organism evidence="3 4">
    <name type="scientific">Gossypium aridum</name>
    <name type="common">American cotton</name>
    <name type="synonym">Erioxylum aridum</name>
    <dbReference type="NCBI Taxonomy" id="34290"/>
    <lineage>
        <taxon>Eukaryota</taxon>
        <taxon>Viridiplantae</taxon>
        <taxon>Streptophyta</taxon>
        <taxon>Embryophyta</taxon>
        <taxon>Tracheophyta</taxon>
        <taxon>Spermatophyta</taxon>
        <taxon>Magnoliopsida</taxon>
        <taxon>eudicotyledons</taxon>
        <taxon>Gunneridae</taxon>
        <taxon>Pentapetalae</taxon>
        <taxon>rosids</taxon>
        <taxon>malvids</taxon>
        <taxon>Malvales</taxon>
        <taxon>Malvaceae</taxon>
        <taxon>Malvoideae</taxon>
        <taxon>Gossypium</taxon>
    </lineage>
</organism>
<proteinExistence type="predicted"/>
<feature type="compositionally biased region" description="Polar residues" evidence="1">
    <location>
        <begin position="130"/>
        <end position="140"/>
    </location>
</feature>
<comment type="caution">
    <text evidence="3">The sequence shown here is derived from an EMBL/GenBank/DDBJ whole genome shotgun (WGS) entry which is preliminary data.</text>
</comment>
<evidence type="ECO:0000313" key="4">
    <source>
        <dbReference type="Proteomes" id="UP000593577"/>
    </source>
</evidence>
<keyword evidence="2" id="KW-1133">Transmembrane helix</keyword>
<name>A0A7J8XB65_GOSAI</name>
<keyword evidence="4" id="KW-1185">Reference proteome</keyword>
<gene>
    <name evidence="3" type="ORF">Goari_025772</name>
</gene>
<sequence length="318" mass="35028">MAIEVISPRISFSYYLNAEAIEEHHHHHHRQSSDFVFNFGDGFVQELSSADELFSNGKILPMEIKKKPVVARPVPVPSPPKKRLKEFLSMSIDDADDKPASKSLWQFKRSISLNSGTKTLIRSLHFLSRSNSTGSASNPKPTMLSKETEKQHLQKQPSLSTKSSHSHSSGAFYAYTNSTTHKSPLKSSNCGSYGNGVGVNSVSISNVSVLLLVVISSFSSRLPLLIMMPPTTVCCCFILLLVASSSCNLAGYSCLILLLLLCWLMLVDVVAMFASLLSPPTAVPPGTLIVVSMPLLKRKWRIQEKCTSEGRVFWRNCP</sequence>
<keyword evidence="2" id="KW-0812">Transmembrane</keyword>
<protein>
    <submittedName>
        <fullName evidence="3">Uncharacterized protein</fullName>
    </submittedName>
</protein>
<feature type="transmembrane region" description="Helical" evidence="2">
    <location>
        <begin position="197"/>
        <end position="218"/>
    </location>
</feature>
<accession>A0A7J8XB65</accession>